<dbReference type="HOGENOM" id="CLU_000604_1_11_5"/>
<evidence type="ECO:0000256" key="4">
    <source>
        <dbReference type="ARBA" id="ARBA00022840"/>
    </source>
</evidence>
<organism evidence="8 9">
    <name type="scientific">Bartonella tamiae Th239</name>
    <dbReference type="NCBI Taxonomy" id="1094558"/>
    <lineage>
        <taxon>Bacteria</taxon>
        <taxon>Pseudomonadati</taxon>
        <taxon>Pseudomonadota</taxon>
        <taxon>Alphaproteobacteria</taxon>
        <taxon>Hyphomicrobiales</taxon>
        <taxon>Bartonellaceae</taxon>
        <taxon>Bartonella</taxon>
    </lineage>
</organism>
<dbReference type="Proteomes" id="UP000008952">
    <property type="component" value="Unassembled WGS sequence"/>
</dbReference>
<dbReference type="InterPro" id="IPR017871">
    <property type="entry name" value="ABC_transporter-like_CS"/>
</dbReference>
<evidence type="ECO:0000256" key="2">
    <source>
        <dbReference type="ARBA" id="ARBA00022448"/>
    </source>
</evidence>
<evidence type="ECO:0000313" key="9">
    <source>
        <dbReference type="Proteomes" id="UP000008952"/>
    </source>
</evidence>
<gene>
    <name evidence="8" type="ORF">ME5_00962</name>
</gene>
<dbReference type="eggNOG" id="COG1121">
    <property type="taxonomic scope" value="Bacteria"/>
</dbReference>
<comment type="caution">
    <text evidence="8">The sequence shown here is derived from an EMBL/GenBank/DDBJ whole genome shotgun (WGS) entry which is preliminary data.</text>
</comment>
<keyword evidence="6" id="KW-0406">Ion transport</keyword>
<dbReference type="PROSITE" id="PS00211">
    <property type="entry name" value="ABC_TRANSPORTER_1"/>
    <property type="match status" value="1"/>
</dbReference>
<dbReference type="PANTHER" id="PTHR42734:SF5">
    <property type="entry name" value="IRON TRANSPORT SYSTEM ATP-BINDING PROTEIN HI_0361-RELATED"/>
    <property type="match status" value="1"/>
</dbReference>
<keyword evidence="5" id="KW-0862">Zinc</keyword>
<dbReference type="GO" id="GO:0016887">
    <property type="term" value="F:ATP hydrolysis activity"/>
    <property type="evidence" value="ECO:0007669"/>
    <property type="project" value="InterPro"/>
</dbReference>
<keyword evidence="9" id="KW-1185">Reference proteome</keyword>
<dbReference type="Pfam" id="PF00005">
    <property type="entry name" value="ABC_tran"/>
    <property type="match status" value="1"/>
</dbReference>
<dbReference type="STRING" id="1094558.ME5_00962"/>
<dbReference type="SUPFAM" id="SSF52540">
    <property type="entry name" value="P-loop containing nucleoside triphosphate hydrolases"/>
    <property type="match status" value="1"/>
</dbReference>
<keyword evidence="4" id="KW-0067">ATP-binding</keyword>
<proteinExistence type="inferred from homology"/>
<feature type="domain" description="ABC transporter" evidence="7">
    <location>
        <begin position="2"/>
        <end position="227"/>
    </location>
</feature>
<comment type="similarity">
    <text evidence="1">Belongs to the ABC transporter superfamily.</text>
</comment>
<evidence type="ECO:0000256" key="1">
    <source>
        <dbReference type="ARBA" id="ARBA00005417"/>
    </source>
</evidence>
<dbReference type="AlphaFoldDB" id="J0QWZ7"/>
<dbReference type="PROSITE" id="PS50893">
    <property type="entry name" value="ABC_TRANSPORTER_2"/>
    <property type="match status" value="1"/>
</dbReference>
<evidence type="ECO:0000256" key="5">
    <source>
        <dbReference type="ARBA" id="ARBA00022906"/>
    </source>
</evidence>
<dbReference type="CDD" id="cd03235">
    <property type="entry name" value="ABC_Metallic_Cations"/>
    <property type="match status" value="1"/>
</dbReference>
<dbReference type="InterPro" id="IPR003593">
    <property type="entry name" value="AAA+_ATPase"/>
</dbReference>
<dbReference type="PANTHER" id="PTHR42734">
    <property type="entry name" value="METAL TRANSPORT SYSTEM ATP-BINDING PROTEIN TM_0124-RELATED"/>
    <property type="match status" value="1"/>
</dbReference>
<keyword evidence="3" id="KW-0547">Nucleotide-binding</keyword>
<evidence type="ECO:0000259" key="7">
    <source>
        <dbReference type="PROSITE" id="PS50893"/>
    </source>
</evidence>
<dbReference type="GO" id="GO:0006829">
    <property type="term" value="P:zinc ion transport"/>
    <property type="evidence" value="ECO:0007669"/>
    <property type="project" value="UniProtKB-KW"/>
</dbReference>
<dbReference type="SMART" id="SM00382">
    <property type="entry name" value="AAA"/>
    <property type="match status" value="1"/>
</dbReference>
<accession>J0QWZ7</accession>
<evidence type="ECO:0000313" key="8">
    <source>
        <dbReference type="EMBL" id="EJF90561.1"/>
    </source>
</evidence>
<sequence>MIEFHDLSVGYRNLVTFEHFTATIQAGDLVAIIGNNGSGKTTFLKTISGLIKPLSGRIKYFTNLNIAYLAQDNQIDRTFPADVRDLIRIGLWSQYGLFKRHSKANHIIDDALSAVGLENYAYKPLQILSGGQWQRALFARVIVQNANIILLDEPFSGVDQQTRYDLLKIIKNWQLQGRTILMVHHEMELMRSFFSKTILFKDKKIIFGETEKIWSRYVTSSHAYQENLKNVDTLKFMSSKVEC</sequence>
<dbReference type="InterPro" id="IPR050153">
    <property type="entry name" value="Metal_Ion_Import_ABC"/>
</dbReference>
<reference evidence="8 9" key="1">
    <citation type="submission" date="2012-03" db="EMBL/GenBank/DDBJ databases">
        <title>The Genome Sequence of Bartonella tamiae Th239.</title>
        <authorList>
            <consortium name="The Broad Institute Genome Sequencing Platform"/>
            <consortium name="The Broad Institute Genome Sequencing Center for Infectious Disease"/>
            <person name="Feldgarden M."/>
            <person name="Kirby J."/>
            <person name="Kosoy M."/>
            <person name="Birtles R."/>
            <person name="Probert W.S."/>
            <person name="Chiaraviglio L."/>
            <person name="Young S.K."/>
            <person name="Zeng Q."/>
            <person name="Gargeya S."/>
            <person name="Fitzgerald M."/>
            <person name="Haas B."/>
            <person name="Abouelleil A."/>
            <person name="Alvarado L."/>
            <person name="Arachchi H.M."/>
            <person name="Berlin A."/>
            <person name="Chapman S.B."/>
            <person name="Gearin G."/>
            <person name="Goldberg J."/>
            <person name="Griggs A."/>
            <person name="Gujja S."/>
            <person name="Hansen M."/>
            <person name="Heiman D."/>
            <person name="Howarth C."/>
            <person name="Larimer J."/>
            <person name="Lui A."/>
            <person name="MacDonald P.J.P."/>
            <person name="McCowen C."/>
            <person name="Montmayeur A."/>
            <person name="Murphy C."/>
            <person name="Neiman D."/>
            <person name="Pearson M."/>
            <person name="Priest M."/>
            <person name="Roberts A."/>
            <person name="Saif S."/>
            <person name="Shea T."/>
            <person name="Sisk P."/>
            <person name="Stolte C."/>
            <person name="Sykes S."/>
            <person name="Wortman J."/>
            <person name="Nusbaum C."/>
            <person name="Birren B."/>
        </authorList>
    </citation>
    <scope>NUCLEOTIDE SEQUENCE [LARGE SCALE GENOMIC DNA]</scope>
    <source>
        <strain evidence="8 9">Th239</strain>
    </source>
</reference>
<keyword evidence="5" id="KW-0864">Zinc transport</keyword>
<dbReference type="Gene3D" id="3.40.50.300">
    <property type="entry name" value="P-loop containing nucleotide triphosphate hydrolases"/>
    <property type="match status" value="1"/>
</dbReference>
<dbReference type="GO" id="GO:0005524">
    <property type="term" value="F:ATP binding"/>
    <property type="evidence" value="ECO:0007669"/>
    <property type="project" value="UniProtKB-KW"/>
</dbReference>
<dbReference type="PATRIC" id="fig|1094558.3.peg.1052"/>
<dbReference type="OrthoDB" id="9806726at2"/>
<protein>
    <recommendedName>
        <fullName evidence="7">ABC transporter domain-containing protein</fullName>
    </recommendedName>
</protein>
<dbReference type="EMBL" id="AIMB01000007">
    <property type="protein sequence ID" value="EJF90561.1"/>
    <property type="molecule type" value="Genomic_DNA"/>
</dbReference>
<evidence type="ECO:0000256" key="3">
    <source>
        <dbReference type="ARBA" id="ARBA00022741"/>
    </source>
</evidence>
<keyword evidence="2" id="KW-0813">Transport</keyword>
<dbReference type="InterPro" id="IPR027417">
    <property type="entry name" value="P-loop_NTPase"/>
</dbReference>
<dbReference type="RefSeq" id="WP_008038971.1">
    <property type="nucleotide sequence ID" value="NZ_JH725147.1"/>
</dbReference>
<evidence type="ECO:0000256" key="6">
    <source>
        <dbReference type="ARBA" id="ARBA00023065"/>
    </source>
</evidence>
<name>J0QWZ7_9HYPH</name>
<dbReference type="InterPro" id="IPR003439">
    <property type="entry name" value="ABC_transporter-like_ATP-bd"/>
</dbReference>